<dbReference type="EMBL" id="APWK03000033">
    <property type="protein sequence ID" value="PHH53978.1"/>
    <property type="molecule type" value="Genomic_DNA"/>
</dbReference>
<dbReference type="AlphaFoldDB" id="A0A2C5X2E1"/>
<reference evidence="1 2" key="2">
    <citation type="journal article" date="2013" name="IMA Fungus">
        <title>IMA Genome-F 1: Ceratocystis fimbriata: Draft nuclear genome sequence for the plant pathogen, Ceratocystis fimbriata.</title>
        <authorList>
            <person name="Wilken P.M."/>
            <person name="Steenkamp E.T."/>
            <person name="Wingfield M.J."/>
            <person name="de Beer Z.W."/>
            <person name="Wingfield B.D."/>
        </authorList>
    </citation>
    <scope>NUCLEOTIDE SEQUENCE [LARGE SCALE GENOMIC DNA]</scope>
    <source>
        <strain evidence="1 2">CBS 114723</strain>
    </source>
</reference>
<keyword evidence="2" id="KW-1185">Reference proteome</keyword>
<proteinExistence type="predicted"/>
<sequence length="73" mass="8109">MDALKSCIYLSIVEFLVEQGVDVNVNVNAASRGGLMSPYHSWALESSFTVLDLLRENLEYLQKYDPAANLAQS</sequence>
<name>A0A2C5X2E1_9PEZI</name>
<protein>
    <submittedName>
        <fullName evidence="1">Uncharacterized protein</fullName>
    </submittedName>
</protein>
<evidence type="ECO:0000313" key="1">
    <source>
        <dbReference type="EMBL" id="PHH53978.1"/>
    </source>
</evidence>
<organism evidence="1 2">
    <name type="scientific">Ceratocystis fimbriata CBS 114723</name>
    <dbReference type="NCBI Taxonomy" id="1035309"/>
    <lineage>
        <taxon>Eukaryota</taxon>
        <taxon>Fungi</taxon>
        <taxon>Dikarya</taxon>
        <taxon>Ascomycota</taxon>
        <taxon>Pezizomycotina</taxon>
        <taxon>Sordariomycetes</taxon>
        <taxon>Hypocreomycetidae</taxon>
        <taxon>Microascales</taxon>
        <taxon>Ceratocystidaceae</taxon>
        <taxon>Ceratocystis</taxon>
    </lineage>
</organism>
<comment type="caution">
    <text evidence="1">The sequence shown here is derived from an EMBL/GenBank/DDBJ whole genome shotgun (WGS) entry which is preliminary data.</text>
</comment>
<reference evidence="1 2" key="1">
    <citation type="journal article" date="2013" name="Fungal Biol.">
        <title>Analysis of microsatellite markers in the genome of the plant pathogen Ceratocystis fimbriata.</title>
        <authorList>
            <person name="Simpson M.C."/>
            <person name="Wilken P.M."/>
            <person name="Coetzee M.P."/>
            <person name="Wingfield M.J."/>
            <person name="Wingfield B.D."/>
        </authorList>
    </citation>
    <scope>NUCLEOTIDE SEQUENCE [LARGE SCALE GENOMIC DNA]</scope>
    <source>
        <strain evidence="1 2">CBS 114723</strain>
    </source>
</reference>
<gene>
    <name evidence="1" type="ORF">CFIMG_008046RA00001</name>
</gene>
<dbReference type="Proteomes" id="UP000222788">
    <property type="component" value="Unassembled WGS sequence"/>
</dbReference>
<accession>A0A2C5X2E1</accession>
<evidence type="ECO:0000313" key="2">
    <source>
        <dbReference type="Proteomes" id="UP000222788"/>
    </source>
</evidence>